<keyword evidence="10 13" id="KW-0648">Protein biosynthesis</keyword>
<dbReference type="InterPro" id="IPR047246">
    <property type="entry name" value="ThrRS_anticodon"/>
</dbReference>
<dbReference type="FunFam" id="3.30.980.10:FF:000005">
    <property type="entry name" value="Threonyl-tRNA synthetase, mitochondrial"/>
    <property type="match status" value="1"/>
</dbReference>
<organism evidence="16 17">
    <name type="scientific">Pararhodospirillum oryzae</name>
    <dbReference type="NCBI Taxonomy" id="478448"/>
    <lineage>
        <taxon>Bacteria</taxon>
        <taxon>Pseudomonadati</taxon>
        <taxon>Pseudomonadota</taxon>
        <taxon>Alphaproteobacteria</taxon>
        <taxon>Rhodospirillales</taxon>
        <taxon>Rhodospirillaceae</taxon>
        <taxon>Pararhodospirillum</taxon>
    </lineage>
</organism>
<evidence type="ECO:0000313" key="16">
    <source>
        <dbReference type="EMBL" id="GEO81053.1"/>
    </source>
</evidence>
<dbReference type="InterPro" id="IPR018163">
    <property type="entry name" value="Thr/Ala-tRNA-synth_IIc_edit"/>
</dbReference>
<keyword evidence="9 13" id="KW-0694">RNA-binding</keyword>
<dbReference type="EC" id="6.1.1.3" evidence="13"/>
<keyword evidence="3 13" id="KW-0820">tRNA-binding</keyword>
<accession>A0A512H6H3</accession>
<feature type="binding site" evidence="13">
    <location>
        <position position="511"/>
    </location>
    <ligand>
        <name>Zn(2+)</name>
        <dbReference type="ChEBI" id="CHEBI:29105"/>
        <note>catalytic</note>
    </ligand>
</feature>
<evidence type="ECO:0000256" key="3">
    <source>
        <dbReference type="ARBA" id="ARBA00022555"/>
    </source>
</evidence>
<comment type="caution">
    <text evidence="16">The sequence shown here is derived from an EMBL/GenBank/DDBJ whole genome shotgun (WGS) entry which is preliminary data.</text>
</comment>
<dbReference type="InterPro" id="IPR012675">
    <property type="entry name" value="Beta-grasp_dom_sf"/>
</dbReference>
<dbReference type="InterPro" id="IPR004154">
    <property type="entry name" value="Anticodon-bd"/>
</dbReference>
<dbReference type="CDD" id="cd01667">
    <property type="entry name" value="TGS_ThrRS"/>
    <property type="match status" value="1"/>
</dbReference>
<dbReference type="PANTHER" id="PTHR11451">
    <property type="entry name" value="THREONINE-TRNA LIGASE"/>
    <property type="match status" value="1"/>
</dbReference>
<evidence type="ECO:0000256" key="11">
    <source>
        <dbReference type="ARBA" id="ARBA00023146"/>
    </source>
</evidence>
<dbReference type="SUPFAM" id="SSF52954">
    <property type="entry name" value="Class II aaRS ABD-related"/>
    <property type="match status" value="1"/>
</dbReference>
<dbReference type="Pfam" id="PF00587">
    <property type="entry name" value="tRNA-synt_2b"/>
    <property type="match status" value="1"/>
</dbReference>
<dbReference type="SUPFAM" id="SSF55186">
    <property type="entry name" value="ThrRS/AlaRS common domain"/>
    <property type="match status" value="1"/>
</dbReference>
<keyword evidence="6 13" id="KW-0547">Nucleotide-binding</keyword>
<dbReference type="InterPro" id="IPR004095">
    <property type="entry name" value="TGS"/>
</dbReference>
<dbReference type="FunFam" id="3.40.50.800:FF:000001">
    <property type="entry name" value="Threonine--tRNA ligase"/>
    <property type="match status" value="1"/>
</dbReference>
<dbReference type="InterPro" id="IPR006195">
    <property type="entry name" value="aa-tRNA-synth_II"/>
</dbReference>
<dbReference type="InterPro" id="IPR033728">
    <property type="entry name" value="ThrRS_core"/>
</dbReference>
<dbReference type="HAMAP" id="MF_00184">
    <property type="entry name" value="Thr_tRNA_synth"/>
    <property type="match status" value="1"/>
</dbReference>
<dbReference type="AlphaFoldDB" id="A0A512H6H3"/>
<proteinExistence type="inferred from homology"/>
<dbReference type="Gene3D" id="3.30.980.10">
    <property type="entry name" value="Threonyl-trna Synthetase, Chain A, domain 2"/>
    <property type="match status" value="1"/>
</dbReference>
<dbReference type="Proteomes" id="UP000321567">
    <property type="component" value="Unassembled WGS sequence"/>
</dbReference>
<evidence type="ECO:0000256" key="6">
    <source>
        <dbReference type="ARBA" id="ARBA00022741"/>
    </source>
</evidence>
<dbReference type="FunFam" id="3.30.54.20:FF:000002">
    <property type="entry name" value="Threonine--tRNA ligase"/>
    <property type="match status" value="1"/>
</dbReference>
<evidence type="ECO:0000259" key="15">
    <source>
        <dbReference type="PROSITE" id="PS51880"/>
    </source>
</evidence>
<comment type="subcellular location">
    <subcellularLocation>
        <location evidence="13">Cytoplasm</location>
    </subcellularLocation>
</comment>
<keyword evidence="5 13" id="KW-0479">Metal-binding</keyword>
<dbReference type="InterPro" id="IPR012947">
    <property type="entry name" value="tRNA_SAD"/>
</dbReference>
<keyword evidence="11 13" id="KW-0030">Aminoacyl-tRNA synthetase</keyword>
<dbReference type="SUPFAM" id="SSF81271">
    <property type="entry name" value="TGS-like"/>
    <property type="match status" value="1"/>
</dbReference>
<dbReference type="InterPro" id="IPR002314">
    <property type="entry name" value="aa-tRNA-synt_IIb"/>
</dbReference>
<evidence type="ECO:0000256" key="12">
    <source>
        <dbReference type="ARBA" id="ARBA00049515"/>
    </source>
</evidence>
<feature type="binding site" evidence="13">
    <location>
        <position position="385"/>
    </location>
    <ligand>
        <name>Zn(2+)</name>
        <dbReference type="ChEBI" id="CHEBI:29105"/>
        <note>catalytic</note>
    </ligand>
</feature>
<dbReference type="EMBL" id="BJZO01000024">
    <property type="protein sequence ID" value="GEO81053.1"/>
    <property type="molecule type" value="Genomic_DNA"/>
</dbReference>
<comment type="cofactor">
    <cofactor evidence="13">
        <name>Zn(2+)</name>
        <dbReference type="ChEBI" id="CHEBI:29105"/>
    </cofactor>
    <text evidence="13">Binds 1 zinc ion per subunit.</text>
</comment>
<evidence type="ECO:0000256" key="4">
    <source>
        <dbReference type="ARBA" id="ARBA00022598"/>
    </source>
</evidence>
<dbReference type="GO" id="GO:0005737">
    <property type="term" value="C:cytoplasm"/>
    <property type="evidence" value="ECO:0007669"/>
    <property type="project" value="UniProtKB-SubCell"/>
</dbReference>
<dbReference type="FunFam" id="3.30.930.10:FF:000002">
    <property type="entry name" value="Threonine--tRNA ligase"/>
    <property type="match status" value="1"/>
</dbReference>
<dbReference type="Pfam" id="PF07973">
    <property type="entry name" value="tRNA_SAD"/>
    <property type="match status" value="1"/>
</dbReference>
<sequence>MVAITLPDGSVRSFEGPVTGLQIAQGIGPGLAKAALAVTVDDVMVDLSTTIGTDARVSIVTARDDAALALLRHDAAHVMAQAVQELFPGTQVTIGPSIENGFYYDFARNEPFSLDDLALIEERMREIVARNLPIEREVWDRDEAIAWFRDKGEQYKAEIIEDLPAGEPITVYRQGDWLDLCRGPHLPSTGKLGTAFKLMKLAGAYWRGDSRNPMLQRIYGTAWPDAKQLSAYLTRLEEAERRDHRRLGQEMGLFHLQEEAQGAVFWHPKGWTVYRSLQAYIRRRLEKADYVEVNTPMLVDRSLWEKSGHWEKFRENMFTSEAEERVLALKPMNCPGHIQIFRQGIKSYRDLPLRMSEFGSCHRNEASGALHGLMRVRAFVQDDAHIFCTEDQIVSETQSFCALLKSVYHDLGFEDVSVKFSDRPAKRAGSDATWDKAEAALRDATEAAGLSWTLNPGEGAFYGPKLEFVLRDAIGRDWQCGTLQVDFVLPERLDAHYVAEDGAKVRPVMLHRAILGTFERFMGILIENCAGRFPLWLAPVQAVVATITSEADAYATEVQALLKKKGLRVVADLRNEKINYKVREHSVGKVPVMLVVGRKEAENRTVAVRRLGGEAQEVLALDDVLATLTSEATPPDLRD</sequence>
<feature type="region of interest" description="Catalytic" evidence="13">
    <location>
        <begin position="243"/>
        <end position="534"/>
    </location>
</feature>
<dbReference type="CDD" id="cd00860">
    <property type="entry name" value="ThrRS_anticodon"/>
    <property type="match status" value="1"/>
</dbReference>
<dbReference type="GO" id="GO:0000049">
    <property type="term" value="F:tRNA binding"/>
    <property type="evidence" value="ECO:0007669"/>
    <property type="project" value="UniProtKB-KW"/>
</dbReference>
<dbReference type="GO" id="GO:0006435">
    <property type="term" value="P:threonyl-tRNA aminoacylation"/>
    <property type="evidence" value="ECO:0007669"/>
    <property type="project" value="UniProtKB-UniRule"/>
</dbReference>
<dbReference type="Pfam" id="PF03129">
    <property type="entry name" value="HGTP_anticodon"/>
    <property type="match status" value="1"/>
</dbReference>
<protein>
    <recommendedName>
        <fullName evidence="13">Threonine--tRNA ligase</fullName>
        <ecNumber evidence="13">6.1.1.3</ecNumber>
    </recommendedName>
    <alternativeName>
        <fullName evidence="13">Threonyl-tRNA synthetase</fullName>
        <shortName evidence="13">ThrRS</shortName>
    </alternativeName>
</protein>
<dbReference type="PANTHER" id="PTHR11451:SF44">
    <property type="entry name" value="THREONINE--TRNA LIGASE, CHLOROPLASTIC_MITOCHONDRIAL 2"/>
    <property type="match status" value="1"/>
</dbReference>
<dbReference type="Gene3D" id="3.30.54.20">
    <property type="match status" value="1"/>
</dbReference>
<evidence type="ECO:0000256" key="13">
    <source>
        <dbReference type="HAMAP-Rule" id="MF_00184"/>
    </source>
</evidence>
<keyword evidence="7 13" id="KW-0862">Zinc</keyword>
<dbReference type="InterPro" id="IPR036621">
    <property type="entry name" value="Anticodon-bd_dom_sf"/>
</dbReference>
<evidence type="ECO:0000256" key="1">
    <source>
        <dbReference type="ARBA" id="ARBA00008226"/>
    </source>
</evidence>
<comment type="subunit">
    <text evidence="13">Homodimer.</text>
</comment>
<dbReference type="SUPFAM" id="SSF55681">
    <property type="entry name" value="Class II aaRS and biotin synthetases"/>
    <property type="match status" value="1"/>
</dbReference>
<dbReference type="GO" id="GO:0004829">
    <property type="term" value="F:threonine-tRNA ligase activity"/>
    <property type="evidence" value="ECO:0007669"/>
    <property type="project" value="UniProtKB-UniRule"/>
</dbReference>
<name>A0A512H6H3_9PROT</name>
<dbReference type="CDD" id="cd00771">
    <property type="entry name" value="ThrRS_core"/>
    <property type="match status" value="1"/>
</dbReference>
<evidence type="ECO:0000259" key="14">
    <source>
        <dbReference type="PROSITE" id="PS50862"/>
    </source>
</evidence>
<evidence type="ECO:0000256" key="5">
    <source>
        <dbReference type="ARBA" id="ARBA00022723"/>
    </source>
</evidence>
<dbReference type="RefSeq" id="WP_147163093.1">
    <property type="nucleotide sequence ID" value="NZ_BJZO01000024.1"/>
</dbReference>
<dbReference type="SMART" id="SM00863">
    <property type="entry name" value="tRNA_SAD"/>
    <property type="match status" value="1"/>
</dbReference>
<evidence type="ECO:0000256" key="2">
    <source>
        <dbReference type="ARBA" id="ARBA00022490"/>
    </source>
</evidence>
<dbReference type="Gene3D" id="3.40.50.800">
    <property type="entry name" value="Anticodon-binding domain"/>
    <property type="match status" value="1"/>
</dbReference>
<reference evidence="16 17" key="1">
    <citation type="submission" date="2019-07" db="EMBL/GenBank/DDBJ databases">
        <title>Whole genome shotgun sequence of Rhodospirillum oryzae NBRC 107573.</title>
        <authorList>
            <person name="Hosoyama A."/>
            <person name="Uohara A."/>
            <person name="Ohji S."/>
            <person name="Ichikawa N."/>
        </authorList>
    </citation>
    <scope>NUCLEOTIDE SEQUENCE [LARGE SCALE GENOMIC DNA]</scope>
    <source>
        <strain evidence="16 17">NBRC 107573</strain>
    </source>
</reference>
<evidence type="ECO:0000256" key="7">
    <source>
        <dbReference type="ARBA" id="ARBA00022833"/>
    </source>
</evidence>
<comment type="catalytic activity">
    <reaction evidence="12 13">
        <text>tRNA(Thr) + L-threonine + ATP = L-threonyl-tRNA(Thr) + AMP + diphosphate + H(+)</text>
        <dbReference type="Rhea" id="RHEA:24624"/>
        <dbReference type="Rhea" id="RHEA-COMP:9670"/>
        <dbReference type="Rhea" id="RHEA-COMP:9704"/>
        <dbReference type="ChEBI" id="CHEBI:15378"/>
        <dbReference type="ChEBI" id="CHEBI:30616"/>
        <dbReference type="ChEBI" id="CHEBI:33019"/>
        <dbReference type="ChEBI" id="CHEBI:57926"/>
        <dbReference type="ChEBI" id="CHEBI:78442"/>
        <dbReference type="ChEBI" id="CHEBI:78534"/>
        <dbReference type="ChEBI" id="CHEBI:456215"/>
        <dbReference type="EC" id="6.1.1.3"/>
    </reaction>
</comment>
<dbReference type="Gene3D" id="3.30.930.10">
    <property type="entry name" value="Bira Bifunctional Protein, Domain 2"/>
    <property type="match status" value="1"/>
</dbReference>
<feature type="binding site" evidence="13">
    <location>
        <position position="334"/>
    </location>
    <ligand>
        <name>Zn(2+)</name>
        <dbReference type="ChEBI" id="CHEBI:29105"/>
        <note>catalytic</note>
    </ligand>
</feature>
<dbReference type="GO" id="GO:0005524">
    <property type="term" value="F:ATP binding"/>
    <property type="evidence" value="ECO:0007669"/>
    <property type="project" value="UniProtKB-UniRule"/>
</dbReference>
<dbReference type="FunFam" id="3.10.20.30:FF:000005">
    <property type="entry name" value="Threonine--tRNA ligase"/>
    <property type="match status" value="1"/>
</dbReference>
<dbReference type="GO" id="GO:0046872">
    <property type="term" value="F:metal ion binding"/>
    <property type="evidence" value="ECO:0007669"/>
    <property type="project" value="UniProtKB-KW"/>
</dbReference>
<gene>
    <name evidence="13 16" type="primary">thrS</name>
    <name evidence="16" type="ORF">ROR02_11840</name>
</gene>
<evidence type="ECO:0000256" key="10">
    <source>
        <dbReference type="ARBA" id="ARBA00022917"/>
    </source>
</evidence>
<dbReference type="PROSITE" id="PS51880">
    <property type="entry name" value="TGS"/>
    <property type="match status" value="1"/>
</dbReference>
<evidence type="ECO:0000313" key="17">
    <source>
        <dbReference type="Proteomes" id="UP000321567"/>
    </source>
</evidence>
<keyword evidence="2 13" id="KW-0963">Cytoplasm</keyword>
<dbReference type="PRINTS" id="PR01047">
    <property type="entry name" value="TRNASYNTHTHR"/>
</dbReference>
<keyword evidence="8 13" id="KW-0067">ATP-binding</keyword>
<dbReference type="PROSITE" id="PS50862">
    <property type="entry name" value="AA_TRNA_LIGASE_II"/>
    <property type="match status" value="1"/>
</dbReference>
<dbReference type="OrthoDB" id="9802304at2"/>
<evidence type="ECO:0000256" key="9">
    <source>
        <dbReference type="ARBA" id="ARBA00022884"/>
    </source>
</evidence>
<dbReference type="NCBIfam" id="TIGR00418">
    <property type="entry name" value="thrS"/>
    <property type="match status" value="1"/>
</dbReference>
<keyword evidence="17" id="KW-1185">Reference proteome</keyword>
<dbReference type="InterPro" id="IPR002320">
    <property type="entry name" value="Thr-tRNA-ligase_IIa"/>
</dbReference>
<dbReference type="Gene3D" id="3.10.20.30">
    <property type="match status" value="1"/>
</dbReference>
<feature type="domain" description="Aminoacyl-transfer RNA synthetases class-II family profile" evidence="14">
    <location>
        <begin position="243"/>
        <end position="534"/>
    </location>
</feature>
<dbReference type="InterPro" id="IPR012676">
    <property type="entry name" value="TGS-like"/>
</dbReference>
<feature type="domain" description="TGS" evidence="15">
    <location>
        <begin position="1"/>
        <end position="61"/>
    </location>
</feature>
<comment type="similarity">
    <text evidence="1 13">Belongs to the class-II aminoacyl-tRNA synthetase family.</text>
</comment>
<dbReference type="InterPro" id="IPR045864">
    <property type="entry name" value="aa-tRNA-synth_II/BPL/LPL"/>
</dbReference>
<evidence type="ECO:0000256" key="8">
    <source>
        <dbReference type="ARBA" id="ARBA00022840"/>
    </source>
</evidence>
<dbReference type="Pfam" id="PF02824">
    <property type="entry name" value="TGS"/>
    <property type="match status" value="1"/>
</dbReference>
<keyword evidence="4 13" id="KW-0436">Ligase</keyword>